<proteinExistence type="predicted"/>
<dbReference type="Gene3D" id="3.50.30.50">
    <property type="entry name" value="Putative cyclase"/>
    <property type="match status" value="1"/>
</dbReference>
<keyword evidence="1" id="KW-0378">Hydrolase</keyword>
<evidence type="ECO:0000313" key="1">
    <source>
        <dbReference type="EMBL" id="MFI1461475.1"/>
    </source>
</evidence>
<dbReference type="GeneID" id="93504485"/>
<dbReference type="InterPro" id="IPR006311">
    <property type="entry name" value="TAT_signal"/>
</dbReference>
<name>A0ABW7TKA9_9NOCA</name>
<keyword evidence="2" id="KW-1185">Reference proteome</keyword>
<dbReference type="InterPro" id="IPR037175">
    <property type="entry name" value="KFase_sf"/>
</dbReference>
<organism evidence="1 2">
    <name type="scientific">Nocardia carnea</name>
    <dbReference type="NCBI Taxonomy" id="37328"/>
    <lineage>
        <taxon>Bacteria</taxon>
        <taxon>Bacillati</taxon>
        <taxon>Actinomycetota</taxon>
        <taxon>Actinomycetes</taxon>
        <taxon>Mycobacteriales</taxon>
        <taxon>Nocardiaceae</taxon>
        <taxon>Nocardia</taxon>
    </lineage>
</organism>
<evidence type="ECO:0000313" key="2">
    <source>
        <dbReference type="Proteomes" id="UP001611263"/>
    </source>
</evidence>
<comment type="caution">
    <text evidence="1">The sequence shown here is derived from an EMBL/GenBank/DDBJ whole genome shotgun (WGS) entry which is preliminary data.</text>
</comment>
<dbReference type="GO" id="GO:0016787">
    <property type="term" value="F:hydrolase activity"/>
    <property type="evidence" value="ECO:0007669"/>
    <property type="project" value="UniProtKB-KW"/>
</dbReference>
<protein>
    <submittedName>
        <fullName evidence="1">Cyclase family protein</fullName>
        <ecNumber evidence="1">3.5.-.-</ecNumber>
    </submittedName>
</protein>
<reference evidence="1 2" key="1">
    <citation type="submission" date="2024-10" db="EMBL/GenBank/DDBJ databases">
        <title>The Natural Products Discovery Center: Release of the First 8490 Sequenced Strains for Exploring Actinobacteria Biosynthetic Diversity.</title>
        <authorList>
            <person name="Kalkreuter E."/>
            <person name="Kautsar S.A."/>
            <person name="Yang D."/>
            <person name="Bader C.D."/>
            <person name="Teijaro C.N."/>
            <person name="Fluegel L."/>
            <person name="Davis C.M."/>
            <person name="Simpson J.R."/>
            <person name="Lauterbach L."/>
            <person name="Steele A.D."/>
            <person name="Gui C."/>
            <person name="Meng S."/>
            <person name="Li G."/>
            <person name="Viehrig K."/>
            <person name="Ye F."/>
            <person name="Su P."/>
            <person name="Kiefer A.F."/>
            <person name="Nichols A."/>
            <person name="Cepeda A.J."/>
            <person name="Yan W."/>
            <person name="Fan B."/>
            <person name="Jiang Y."/>
            <person name="Adhikari A."/>
            <person name="Zheng C.-J."/>
            <person name="Schuster L."/>
            <person name="Cowan T.M."/>
            <person name="Smanski M.J."/>
            <person name="Chevrette M.G."/>
            <person name="De Carvalho L.P.S."/>
            <person name="Shen B."/>
        </authorList>
    </citation>
    <scope>NUCLEOTIDE SEQUENCE [LARGE SCALE GENOMIC DNA]</scope>
    <source>
        <strain evidence="1 2">NPDC020568</strain>
    </source>
</reference>
<dbReference type="Proteomes" id="UP001611263">
    <property type="component" value="Unassembled WGS sequence"/>
</dbReference>
<dbReference type="PROSITE" id="PS51318">
    <property type="entry name" value="TAT"/>
    <property type="match status" value="1"/>
</dbReference>
<dbReference type="EC" id="3.5.-.-" evidence="1"/>
<gene>
    <name evidence="1" type="ORF">ACH4WX_12225</name>
</gene>
<sequence length="272" mass="28135">MCAPQIIRQLGDIDETGRGRRAFLRAAGAAAAVAVAAPAVTARAEPGGVLDLTHVLSPQTPVWPGNPPFTAVPVAWEAVGGFAQNALALWEHTGTHVDAPAHRRGSATTDLLPAQDLVAPLVVIDIRDRAGTDPDAGVTVADLTEWEKRHGRIPDRAFVAMYSGWEQRLAVPGAFVNLDGHGIPHGPGFTAEAAEFLVSRREIVGAGVDTLSLDRAADRDYGAHTAFLGAGRYGVEMLANLGAAPPVGATVVVGAPKHIGGTGGPCRVLALT</sequence>
<dbReference type="Pfam" id="PF04199">
    <property type="entry name" value="Cyclase"/>
    <property type="match status" value="1"/>
</dbReference>
<accession>A0ABW7TKA9</accession>
<dbReference type="InterPro" id="IPR007325">
    <property type="entry name" value="KFase/CYL"/>
</dbReference>
<dbReference type="PANTHER" id="PTHR31118:SF12">
    <property type="entry name" value="CYCLASE-LIKE PROTEIN 2"/>
    <property type="match status" value="1"/>
</dbReference>
<dbReference type="RefSeq" id="WP_033244987.1">
    <property type="nucleotide sequence ID" value="NZ_JBIRUQ010000002.1"/>
</dbReference>
<dbReference type="PANTHER" id="PTHR31118">
    <property type="entry name" value="CYCLASE-LIKE PROTEIN 2"/>
    <property type="match status" value="1"/>
</dbReference>
<dbReference type="SUPFAM" id="SSF102198">
    <property type="entry name" value="Putative cyclase"/>
    <property type="match status" value="1"/>
</dbReference>
<dbReference type="EMBL" id="JBIRUQ010000002">
    <property type="protein sequence ID" value="MFI1461475.1"/>
    <property type="molecule type" value="Genomic_DNA"/>
</dbReference>